<reference evidence="2" key="1">
    <citation type="submission" date="2020-05" db="EMBL/GenBank/DDBJ databases">
        <title>Phylogenomic resolution of chytrid fungi.</title>
        <authorList>
            <person name="Stajich J.E."/>
            <person name="Amses K."/>
            <person name="Simmons R."/>
            <person name="Seto K."/>
            <person name="Myers J."/>
            <person name="Bonds A."/>
            <person name="Quandt C.A."/>
            <person name="Barry K."/>
            <person name="Liu P."/>
            <person name="Grigoriev I."/>
            <person name="Longcore J.E."/>
            <person name="James T.Y."/>
        </authorList>
    </citation>
    <scope>NUCLEOTIDE SEQUENCE</scope>
    <source>
        <strain evidence="2">PLAUS21</strain>
    </source>
</reference>
<evidence type="ECO:0000313" key="3">
    <source>
        <dbReference type="Proteomes" id="UP001210925"/>
    </source>
</evidence>
<accession>A0AAD5Y6A9</accession>
<dbReference type="PANTHER" id="PTHR31975:SF1">
    <property type="entry name" value="BUD SITE SELECTION PROTEIN 7-RELATED"/>
    <property type="match status" value="1"/>
</dbReference>
<dbReference type="AlphaFoldDB" id="A0AAD5Y6A9"/>
<organism evidence="2 3">
    <name type="scientific">Boothiomyces macroporosus</name>
    <dbReference type="NCBI Taxonomy" id="261099"/>
    <lineage>
        <taxon>Eukaryota</taxon>
        <taxon>Fungi</taxon>
        <taxon>Fungi incertae sedis</taxon>
        <taxon>Chytridiomycota</taxon>
        <taxon>Chytridiomycota incertae sedis</taxon>
        <taxon>Chytridiomycetes</taxon>
        <taxon>Rhizophydiales</taxon>
        <taxon>Terramycetaceae</taxon>
        <taxon>Boothiomyces</taxon>
    </lineage>
</organism>
<keyword evidence="3" id="KW-1185">Reference proteome</keyword>
<evidence type="ECO:0000313" key="2">
    <source>
        <dbReference type="EMBL" id="KAJ3258470.1"/>
    </source>
</evidence>
<dbReference type="InterPro" id="IPR015374">
    <property type="entry name" value="ChAPs"/>
</dbReference>
<sequence>MADEELKAVKVMYEASQKFPVPYYLLIVQAGFLCTKKQYDKALRLAKLAVTRAPSEYIVWEKLAEIYMEIEDYESALLSLNSCPMFTFTEKDAHRLPAPARVHLPLKPDPATLTVPYDPKTGPNHHGTLAEENDPREAEVHPELKRLPSLTLRGTFSRAYKILTKIAHKVGWDELLKYRSKVFVMEDEYRIHRAIAEEESQNVTTQLSKQDEEEELTMENISLDDNNSDTSPKKKGRIAIDDLVKKASANPNLKNAFEQPGATRVANNPRLPFTGVNFTFKHKRLCEKWLDNLFMVLYNDLRIFTALKQELGLYKKELQTATTASTSNMNISTHRKTAAEWEIFANLSLRLHKIEDAKDALKISLDQRLSTQALLTVTKLHAEEGNITPCLQCVVRLVSCLDRTFNEEVYPSPVASSIFKLISINGLAKVQNALVALNVPQSTYRNITKYFEYAELFRVAGSDW</sequence>
<dbReference type="EMBL" id="JADGKB010000027">
    <property type="protein sequence ID" value="KAJ3258470.1"/>
    <property type="molecule type" value="Genomic_DNA"/>
</dbReference>
<dbReference type="GO" id="GO:0034044">
    <property type="term" value="C:exomer complex"/>
    <property type="evidence" value="ECO:0007669"/>
    <property type="project" value="UniProtKB-ARBA"/>
</dbReference>
<gene>
    <name evidence="2" type="ORF">HK103_003592</name>
</gene>
<protein>
    <submittedName>
        <fullName evidence="2">Uncharacterized protein</fullName>
    </submittedName>
</protein>
<dbReference type="GO" id="GO:0006893">
    <property type="term" value="P:Golgi to plasma membrane transport"/>
    <property type="evidence" value="ECO:0007669"/>
    <property type="project" value="TreeGrafter"/>
</dbReference>
<name>A0AAD5Y6A9_9FUNG</name>
<dbReference type="SUPFAM" id="SSF48452">
    <property type="entry name" value="TPR-like"/>
    <property type="match status" value="1"/>
</dbReference>
<dbReference type="Pfam" id="PF09295">
    <property type="entry name" value="ChAPs"/>
    <property type="match status" value="1"/>
</dbReference>
<dbReference type="Gene3D" id="1.25.40.10">
    <property type="entry name" value="Tetratricopeptide repeat domain"/>
    <property type="match status" value="2"/>
</dbReference>
<evidence type="ECO:0000256" key="1">
    <source>
        <dbReference type="SAM" id="MobiDB-lite"/>
    </source>
</evidence>
<dbReference type="Proteomes" id="UP001210925">
    <property type="component" value="Unassembled WGS sequence"/>
</dbReference>
<dbReference type="PANTHER" id="PTHR31975">
    <property type="entry name" value="BUD SITE SELECTION PROTEIN 7-RELATED"/>
    <property type="match status" value="1"/>
</dbReference>
<proteinExistence type="predicted"/>
<feature type="region of interest" description="Disordered" evidence="1">
    <location>
        <begin position="116"/>
        <end position="137"/>
    </location>
</feature>
<dbReference type="InterPro" id="IPR011990">
    <property type="entry name" value="TPR-like_helical_dom_sf"/>
</dbReference>
<comment type="caution">
    <text evidence="2">The sequence shown here is derived from an EMBL/GenBank/DDBJ whole genome shotgun (WGS) entry which is preliminary data.</text>
</comment>